<dbReference type="InterPro" id="IPR051604">
    <property type="entry name" value="Ergot_Alk_Oxidoreductase"/>
</dbReference>
<dbReference type="SUPFAM" id="SSF51735">
    <property type="entry name" value="NAD(P)-binding Rossmann-fold domains"/>
    <property type="match status" value="1"/>
</dbReference>
<dbReference type="InterPro" id="IPR036291">
    <property type="entry name" value="NAD(P)-bd_dom_sf"/>
</dbReference>
<organism evidence="2 3">
    <name type="scientific">Streptomyces buecherae</name>
    <dbReference type="NCBI Taxonomy" id="2763006"/>
    <lineage>
        <taxon>Bacteria</taxon>
        <taxon>Bacillati</taxon>
        <taxon>Actinomycetota</taxon>
        <taxon>Actinomycetes</taxon>
        <taxon>Kitasatosporales</taxon>
        <taxon>Streptomycetaceae</taxon>
        <taxon>Streptomyces</taxon>
    </lineage>
</organism>
<accession>A0A7H8NDK4</accession>
<dbReference type="PANTHER" id="PTHR43162:SF1">
    <property type="entry name" value="PRESTALK A DIFFERENTIATION PROTEIN A"/>
    <property type="match status" value="1"/>
</dbReference>
<dbReference type="InterPro" id="IPR008030">
    <property type="entry name" value="NmrA-like"/>
</dbReference>
<proteinExistence type="predicted"/>
<dbReference type="Gene3D" id="3.40.50.720">
    <property type="entry name" value="NAD(P)-binding Rossmann-like Domain"/>
    <property type="match status" value="1"/>
</dbReference>
<protein>
    <submittedName>
        <fullName evidence="2">NAD(P)H-binding protein</fullName>
    </submittedName>
</protein>
<evidence type="ECO:0000259" key="1">
    <source>
        <dbReference type="Pfam" id="PF05368"/>
    </source>
</evidence>
<dbReference type="RefSeq" id="WP_176163546.1">
    <property type="nucleotide sequence ID" value="NZ_CP054929.1"/>
</dbReference>
<evidence type="ECO:0000313" key="3">
    <source>
        <dbReference type="Proteomes" id="UP000509303"/>
    </source>
</evidence>
<evidence type="ECO:0000313" key="2">
    <source>
        <dbReference type="EMBL" id="QKW51838.1"/>
    </source>
</evidence>
<feature type="domain" description="NmrA-like" evidence="1">
    <location>
        <begin position="3"/>
        <end position="237"/>
    </location>
</feature>
<dbReference type="AlphaFoldDB" id="A0A7H8NDK4"/>
<keyword evidence="3" id="KW-1185">Reference proteome</keyword>
<gene>
    <name evidence="2" type="ORF">HUT08_22470</name>
</gene>
<dbReference type="Proteomes" id="UP000509303">
    <property type="component" value="Chromosome"/>
</dbReference>
<sequence>MYVVTGATGRTGSAVVDELVRAGHGVRALGRSAHGLAPAAAAGAEPVVAEPTDAQALAAACHGAEGVYVMVQPNYSPDSPDFAAHQHRIVQAMTVALAAAGVRRVVTLSSWGADQEAGTGPVAGLHRLERRTNTLDAAVTHLRAGYFMENLLGQVESIRRDGRVAAPFTPDLPMPFIAAEDVGRAAARHLVGPTPARPGAPEVVELHGERDLSMAEVTAVIGRLADLPGLRYVQQSIERFVAEQRAAGASANVAGLMAEVARSINSGHTAARQPRSAATTTPTTIETFVVHGLLPALRAGSPGQVTR</sequence>
<dbReference type="EMBL" id="CP054929">
    <property type="protein sequence ID" value="QKW51838.1"/>
    <property type="molecule type" value="Genomic_DNA"/>
</dbReference>
<dbReference type="PANTHER" id="PTHR43162">
    <property type="match status" value="1"/>
</dbReference>
<name>A0A7H8NDK4_9ACTN</name>
<dbReference type="Gene3D" id="3.90.25.10">
    <property type="entry name" value="UDP-galactose 4-epimerase, domain 1"/>
    <property type="match status" value="1"/>
</dbReference>
<dbReference type="Pfam" id="PF05368">
    <property type="entry name" value="NmrA"/>
    <property type="match status" value="1"/>
</dbReference>
<reference evidence="2 3" key="1">
    <citation type="submission" date="2020-06" db="EMBL/GenBank/DDBJ databases">
        <title>Genome mining for natural products.</title>
        <authorList>
            <person name="Zhang B."/>
            <person name="Shi J."/>
            <person name="Ge H."/>
        </authorList>
    </citation>
    <scope>NUCLEOTIDE SEQUENCE [LARGE SCALE GENOMIC DNA]</scope>
    <source>
        <strain evidence="2 3">NA00687</strain>
    </source>
</reference>